<feature type="transmembrane region" description="Helical" evidence="5">
    <location>
        <begin position="323"/>
        <end position="345"/>
    </location>
</feature>
<dbReference type="Proteomes" id="UP000540191">
    <property type="component" value="Unassembled WGS sequence"/>
</dbReference>
<keyword evidence="3 5" id="KW-1133">Transmembrane helix</keyword>
<keyword evidence="8" id="KW-1185">Reference proteome</keyword>
<dbReference type="Pfam" id="PF07690">
    <property type="entry name" value="MFS_1"/>
    <property type="match status" value="1"/>
</dbReference>
<dbReference type="PROSITE" id="PS50850">
    <property type="entry name" value="MFS"/>
    <property type="match status" value="1"/>
</dbReference>
<keyword evidence="2 5" id="KW-0812">Transmembrane</keyword>
<dbReference type="PANTHER" id="PTHR42718:SF39">
    <property type="entry name" value="ACTINORHODIN TRANSPORTER-RELATED"/>
    <property type="match status" value="1"/>
</dbReference>
<feature type="transmembrane region" description="Helical" evidence="5">
    <location>
        <begin position="433"/>
        <end position="450"/>
    </location>
</feature>
<reference evidence="7 8" key="1">
    <citation type="submission" date="2020-08" db="EMBL/GenBank/DDBJ databases">
        <title>Sequencing the genomes of 1000 actinobacteria strains.</title>
        <authorList>
            <person name="Klenk H.-P."/>
        </authorList>
    </citation>
    <scope>NUCLEOTIDE SEQUENCE [LARGE SCALE GENOMIC DNA]</scope>
    <source>
        <strain evidence="7 8">DSM 23974</strain>
    </source>
</reference>
<dbReference type="EMBL" id="JACHNA010000001">
    <property type="protein sequence ID" value="MBB4734573.1"/>
    <property type="molecule type" value="Genomic_DNA"/>
</dbReference>
<dbReference type="InterPro" id="IPR036259">
    <property type="entry name" value="MFS_trans_sf"/>
</dbReference>
<name>A0A7W7GLC2_9MICC</name>
<evidence type="ECO:0000313" key="8">
    <source>
        <dbReference type="Proteomes" id="UP000540191"/>
    </source>
</evidence>
<feature type="transmembrane region" description="Helical" evidence="5">
    <location>
        <begin position="178"/>
        <end position="202"/>
    </location>
</feature>
<sequence>MSRSPVSDAPADDAPRFTPRQRRVLAVLLMPLFISLMSVSIVNVALPAIETGLGTGTADLQWVLAGYTLTFGVVLVASGRAGDLFGRKPLFLVGIAVYALGSLLSGLAVSPGMLNAARLLTGIGAGLFNPQIIGVIQSTFTGSARGKAYGMFGTVIGLGVAVGPPLGGLLLEAFGDQWGWRAAFLVSVPVGLLATVLAALWLHPPTQTVLERSALSPLGALRALDSVGVVLLAAATVCLMVPFIAPGTVWLLAPAAALLVTWWLWERRVRAAAPRTGVHPMVDPSLFQRPSFTFSTLHATLYMGTMPAAFAVIAVFVQRGLGHSAFVAGLMTLAGALVVTAASTWIGARVHRCGPWFVFVGAAMGVGAMLAIMACAGPVAAGTLPVWTIAALLVPQGASQALIMTSAQVLMMDDVDPARAGSAGGVAQTTQRVGTSIGMAVVLGAFYATGPGDGTATASAEPFAHALVVALGVVAVSWTIVFVSSGLDLLRRHRARTGRPGTDV</sequence>
<dbReference type="Gene3D" id="1.20.1720.10">
    <property type="entry name" value="Multidrug resistance protein D"/>
    <property type="match status" value="2"/>
</dbReference>
<evidence type="ECO:0000313" key="7">
    <source>
        <dbReference type="EMBL" id="MBB4734573.1"/>
    </source>
</evidence>
<dbReference type="RefSeq" id="WP_246418665.1">
    <property type="nucleotide sequence ID" value="NZ_JACHNA010000001.1"/>
</dbReference>
<comment type="caution">
    <text evidence="7">The sequence shown here is derived from an EMBL/GenBank/DDBJ whole genome shotgun (WGS) entry which is preliminary data.</text>
</comment>
<comment type="subcellular location">
    <subcellularLocation>
        <location evidence="1">Cell membrane</location>
        <topology evidence="1">Multi-pass membrane protein</topology>
    </subcellularLocation>
</comment>
<feature type="transmembrane region" description="Helical" evidence="5">
    <location>
        <begin position="357"/>
        <end position="380"/>
    </location>
</feature>
<feature type="transmembrane region" description="Helical" evidence="5">
    <location>
        <begin position="148"/>
        <end position="166"/>
    </location>
</feature>
<gene>
    <name evidence="7" type="ORF">HDA30_000081</name>
</gene>
<feature type="transmembrane region" description="Helical" evidence="5">
    <location>
        <begin position="299"/>
        <end position="317"/>
    </location>
</feature>
<dbReference type="PRINTS" id="PR01036">
    <property type="entry name" value="TCRTETB"/>
</dbReference>
<dbReference type="AlphaFoldDB" id="A0A7W7GLC2"/>
<protein>
    <submittedName>
        <fullName evidence="7">MFS family permease</fullName>
    </submittedName>
</protein>
<evidence type="ECO:0000256" key="4">
    <source>
        <dbReference type="ARBA" id="ARBA00023136"/>
    </source>
</evidence>
<feature type="transmembrane region" description="Helical" evidence="5">
    <location>
        <begin position="462"/>
        <end position="490"/>
    </location>
</feature>
<evidence type="ECO:0000256" key="5">
    <source>
        <dbReference type="SAM" id="Phobius"/>
    </source>
</evidence>
<feature type="transmembrane region" description="Helical" evidence="5">
    <location>
        <begin position="24"/>
        <end position="48"/>
    </location>
</feature>
<proteinExistence type="predicted"/>
<evidence type="ECO:0000256" key="3">
    <source>
        <dbReference type="ARBA" id="ARBA00022989"/>
    </source>
</evidence>
<feature type="transmembrane region" description="Helical" evidence="5">
    <location>
        <begin position="386"/>
        <end position="412"/>
    </location>
</feature>
<dbReference type="GO" id="GO:0022857">
    <property type="term" value="F:transmembrane transporter activity"/>
    <property type="evidence" value="ECO:0007669"/>
    <property type="project" value="InterPro"/>
</dbReference>
<dbReference type="PANTHER" id="PTHR42718">
    <property type="entry name" value="MAJOR FACILITATOR SUPERFAMILY MULTIDRUG TRANSPORTER MFSC"/>
    <property type="match status" value="1"/>
</dbReference>
<accession>A0A7W7GLC2</accession>
<dbReference type="SUPFAM" id="SSF103473">
    <property type="entry name" value="MFS general substrate transporter"/>
    <property type="match status" value="2"/>
</dbReference>
<feature type="domain" description="Major facilitator superfamily (MFS) profile" evidence="6">
    <location>
        <begin position="24"/>
        <end position="487"/>
    </location>
</feature>
<feature type="transmembrane region" description="Helical" evidence="5">
    <location>
        <begin position="223"/>
        <end position="243"/>
    </location>
</feature>
<organism evidence="7 8">
    <name type="scientific">Micrococcus cohnii</name>
    <dbReference type="NCBI Taxonomy" id="993416"/>
    <lineage>
        <taxon>Bacteria</taxon>
        <taxon>Bacillati</taxon>
        <taxon>Actinomycetota</taxon>
        <taxon>Actinomycetes</taxon>
        <taxon>Micrococcales</taxon>
        <taxon>Micrococcaceae</taxon>
        <taxon>Micrococcus</taxon>
    </lineage>
</organism>
<evidence type="ECO:0000256" key="2">
    <source>
        <dbReference type="ARBA" id="ARBA00022692"/>
    </source>
</evidence>
<keyword evidence="4 5" id="KW-0472">Membrane</keyword>
<evidence type="ECO:0000259" key="6">
    <source>
        <dbReference type="PROSITE" id="PS50850"/>
    </source>
</evidence>
<dbReference type="InterPro" id="IPR020846">
    <property type="entry name" value="MFS_dom"/>
</dbReference>
<dbReference type="GO" id="GO:0005886">
    <property type="term" value="C:plasma membrane"/>
    <property type="evidence" value="ECO:0007669"/>
    <property type="project" value="UniProtKB-SubCell"/>
</dbReference>
<feature type="transmembrane region" description="Helical" evidence="5">
    <location>
        <begin position="249"/>
        <end position="265"/>
    </location>
</feature>
<feature type="transmembrane region" description="Helical" evidence="5">
    <location>
        <begin position="90"/>
        <end position="110"/>
    </location>
</feature>
<dbReference type="InterPro" id="IPR011701">
    <property type="entry name" value="MFS"/>
</dbReference>
<feature type="transmembrane region" description="Helical" evidence="5">
    <location>
        <begin position="60"/>
        <end position="78"/>
    </location>
</feature>
<dbReference type="CDD" id="cd17321">
    <property type="entry name" value="MFS_MMR_MDR_like"/>
    <property type="match status" value="1"/>
</dbReference>
<feature type="transmembrane region" description="Helical" evidence="5">
    <location>
        <begin position="116"/>
        <end position="136"/>
    </location>
</feature>
<evidence type="ECO:0000256" key="1">
    <source>
        <dbReference type="ARBA" id="ARBA00004651"/>
    </source>
</evidence>